<evidence type="ECO:0000256" key="1">
    <source>
        <dbReference type="HAMAP-Rule" id="MF_01584"/>
    </source>
</evidence>
<dbReference type="PANTHER" id="PTHR38768:SF1">
    <property type="entry name" value="UPF0502 PROTEIN YCEH"/>
    <property type="match status" value="1"/>
</dbReference>
<dbReference type="EMBL" id="JADJMS010000040">
    <property type="protein sequence ID" value="MBK7416338.1"/>
    <property type="molecule type" value="Genomic_DNA"/>
</dbReference>
<dbReference type="Pfam" id="PF04337">
    <property type="entry name" value="DUF480"/>
    <property type="match status" value="1"/>
</dbReference>
<proteinExistence type="inferred from homology"/>
<dbReference type="AlphaFoldDB" id="A0A935K4R7"/>
<dbReference type="InterPro" id="IPR007432">
    <property type="entry name" value="DUF480"/>
</dbReference>
<dbReference type="SUPFAM" id="SSF46785">
    <property type="entry name" value="Winged helix' DNA-binding domain"/>
    <property type="match status" value="2"/>
</dbReference>
<evidence type="ECO:0000313" key="2">
    <source>
        <dbReference type="EMBL" id="MBK7416338.1"/>
    </source>
</evidence>
<dbReference type="HAMAP" id="MF_01584">
    <property type="entry name" value="UPF0502"/>
    <property type="match status" value="1"/>
</dbReference>
<evidence type="ECO:0000313" key="3">
    <source>
        <dbReference type="Proteomes" id="UP000739411"/>
    </source>
</evidence>
<name>A0A935K4R7_9RHOO</name>
<sequence>MTDSISTLSAPEVRVLGTLLEKQRTVPDTYPLSLNALTAGCNQKTSRNPVIEAGEPEILKAVDVLKDAGLVVEVSGSRVVRFAHCLEKKLNVPTQSSALLAVLMLRGPQTAGELRLNCERLHSFADISAVEAFLEELATRSVGALVVELPRLPGSRENRWQHLLAGMPVIDAPVLRMAITERIAGEEIADLRNRVVALESEVSRLGILLAEMAGR</sequence>
<protein>
    <submittedName>
        <fullName evidence="2">YceH family protein</fullName>
    </submittedName>
</protein>
<comment type="caution">
    <text evidence="2">The sequence shown here is derived from an EMBL/GenBank/DDBJ whole genome shotgun (WGS) entry which is preliminary data.</text>
</comment>
<dbReference type="Proteomes" id="UP000739411">
    <property type="component" value="Unassembled WGS sequence"/>
</dbReference>
<dbReference type="InterPro" id="IPR036390">
    <property type="entry name" value="WH_DNA-bd_sf"/>
</dbReference>
<comment type="similarity">
    <text evidence="1">Belongs to the UPF0502 family.</text>
</comment>
<dbReference type="InterPro" id="IPR036388">
    <property type="entry name" value="WH-like_DNA-bd_sf"/>
</dbReference>
<dbReference type="PANTHER" id="PTHR38768">
    <property type="entry name" value="UPF0502 PROTEIN YCEH"/>
    <property type="match status" value="1"/>
</dbReference>
<organism evidence="2 3">
    <name type="scientific">Candidatus Dechloromonas phosphorivorans</name>
    <dbReference type="NCBI Taxonomy" id="2899244"/>
    <lineage>
        <taxon>Bacteria</taxon>
        <taxon>Pseudomonadati</taxon>
        <taxon>Pseudomonadota</taxon>
        <taxon>Betaproteobacteria</taxon>
        <taxon>Rhodocyclales</taxon>
        <taxon>Azonexaceae</taxon>
        <taxon>Dechloromonas</taxon>
    </lineage>
</organism>
<accession>A0A935K4R7</accession>
<reference evidence="2 3" key="1">
    <citation type="submission" date="2020-10" db="EMBL/GenBank/DDBJ databases">
        <title>Connecting structure to function with the recovery of over 1000 high-quality activated sludge metagenome-assembled genomes encoding full-length rRNA genes using long-read sequencing.</title>
        <authorList>
            <person name="Singleton C.M."/>
            <person name="Petriglieri F."/>
            <person name="Kristensen J.M."/>
            <person name="Kirkegaard R.H."/>
            <person name="Michaelsen T.Y."/>
            <person name="Andersen M.H."/>
            <person name="Karst S.M."/>
            <person name="Dueholm M.S."/>
            <person name="Nielsen P.H."/>
            <person name="Albertsen M."/>
        </authorList>
    </citation>
    <scope>NUCLEOTIDE SEQUENCE [LARGE SCALE GENOMIC DNA]</scope>
    <source>
        <strain evidence="2">EsbW_18-Q3-R4-48_BATAC.463</strain>
    </source>
</reference>
<gene>
    <name evidence="2" type="ORF">IPJ38_15810</name>
</gene>
<dbReference type="Gene3D" id="1.10.10.10">
    <property type="entry name" value="Winged helix-like DNA-binding domain superfamily/Winged helix DNA-binding domain"/>
    <property type="match status" value="2"/>
</dbReference>